<evidence type="ECO:0000256" key="1">
    <source>
        <dbReference type="ARBA" id="ARBA00003926"/>
    </source>
</evidence>
<feature type="transmembrane region" description="Helical" evidence="14">
    <location>
        <begin position="265"/>
        <end position="290"/>
    </location>
</feature>
<accession>A0ABS4G0J5</accession>
<dbReference type="RefSeq" id="WP_209458304.1">
    <property type="nucleotide sequence ID" value="NZ_JAGGKC010000003.1"/>
</dbReference>
<evidence type="ECO:0000256" key="11">
    <source>
        <dbReference type="ARBA" id="ARBA00023134"/>
    </source>
</evidence>
<feature type="transmembrane region" description="Helical" evidence="14">
    <location>
        <begin position="239"/>
        <end position="258"/>
    </location>
</feature>
<dbReference type="InterPro" id="IPR011640">
    <property type="entry name" value="Fe2_transport_prot_B_C"/>
</dbReference>
<evidence type="ECO:0000256" key="6">
    <source>
        <dbReference type="ARBA" id="ARBA00022692"/>
    </source>
</evidence>
<evidence type="ECO:0000256" key="10">
    <source>
        <dbReference type="ARBA" id="ARBA00023065"/>
    </source>
</evidence>
<feature type="transmembrane region" description="Helical" evidence="14">
    <location>
        <begin position="491"/>
        <end position="511"/>
    </location>
</feature>
<sequence>MITVALIGNPNVGKTTLFNILTGSSQYVGNWPGVTVEKKSGYSDGMEIVDLPGIYALDTFSNEEKVSKDFLEQGIPNVIVNIVDASNLERNLYLTSQINKYGIPIIMALNMIDIADKKGIVIDAAKLEAETGITTVPIVAAKGKGISELTEIIRSDRYRKTNSLKSFENEKEAYGEISTIIMKASRRTEGVVTMTRAIDNVVLNPFLAYPLFFGMMFLIFKLTFSWVGDPLAGIFEEYLLVPFMALVSSLLSGSSEWFRSLIVDGIIGGVGSIVVFLPVILTLFFGISILEDSGYMARAALMMDRLMRKIGLSGKAFIPMIIGFGCTVPAVMATRSLESEKDRKLTALLTPFMSCNAKLPVFVLFTSVFFSGNQDIVVFSLYLLGVLVSFALGLLFKRTIFKKDEEPFIIELPEYKLPSLRHVVKNTWDKGEHFLRKAATVIFGMSVIIWFLSNFNLSGQADMGTSFLASIGGAISPIFAPLGFGNWQASVALITGIMAKEVVVSTMGVIYGGSLSSVLPTAFTAATALSFLVFVLLYTPCISALATMKKEFGGKFAVFAAANTFAVAWIVSFAVKLVAQAI</sequence>
<keyword evidence="10" id="KW-0406">Ion transport</keyword>
<evidence type="ECO:0000256" key="13">
    <source>
        <dbReference type="NCBIfam" id="TIGR00437"/>
    </source>
</evidence>
<keyword evidence="8 14" id="KW-1133">Transmembrane helix</keyword>
<dbReference type="InterPro" id="IPR030389">
    <property type="entry name" value="G_FEOB_dom"/>
</dbReference>
<comment type="function">
    <text evidence="1 14">Probable transporter of a GTP-driven Fe(2+) uptake system.</text>
</comment>
<feature type="transmembrane region" description="Helical" evidence="14">
    <location>
        <begin position="523"/>
        <end position="546"/>
    </location>
</feature>
<dbReference type="InterPro" id="IPR005225">
    <property type="entry name" value="Small_GTP-bd"/>
</dbReference>
<feature type="transmembrane region" description="Helical" evidence="14">
    <location>
        <begin position="206"/>
        <end position="227"/>
    </location>
</feature>
<evidence type="ECO:0000313" key="17">
    <source>
        <dbReference type="Proteomes" id="UP001519271"/>
    </source>
</evidence>
<dbReference type="InterPro" id="IPR011642">
    <property type="entry name" value="Gate_dom"/>
</dbReference>
<evidence type="ECO:0000259" key="15">
    <source>
        <dbReference type="PROSITE" id="PS51711"/>
    </source>
</evidence>
<dbReference type="Pfam" id="PF02421">
    <property type="entry name" value="FeoB_N"/>
    <property type="match status" value="1"/>
</dbReference>
<dbReference type="CDD" id="cd01879">
    <property type="entry name" value="FeoB"/>
    <property type="match status" value="1"/>
</dbReference>
<name>A0ABS4G0J5_9CLOT</name>
<gene>
    <name evidence="16" type="ORF">J2Z34_000527</name>
</gene>
<evidence type="ECO:0000256" key="9">
    <source>
        <dbReference type="ARBA" id="ARBA00023004"/>
    </source>
</evidence>
<dbReference type="InterPro" id="IPR027417">
    <property type="entry name" value="P-loop_NTPase"/>
</dbReference>
<feature type="transmembrane region" description="Helical" evidence="14">
    <location>
        <begin position="345"/>
        <end position="370"/>
    </location>
</feature>
<protein>
    <recommendedName>
        <fullName evidence="13 14">Ferrous iron transport protein B</fullName>
    </recommendedName>
</protein>
<evidence type="ECO:0000256" key="14">
    <source>
        <dbReference type="RuleBase" id="RU362098"/>
    </source>
</evidence>
<evidence type="ECO:0000256" key="4">
    <source>
        <dbReference type="ARBA" id="ARBA00022475"/>
    </source>
</evidence>
<keyword evidence="17" id="KW-1185">Reference proteome</keyword>
<evidence type="ECO:0000256" key="3">
    <source>
        <dbReference type="ARBA" id="ARBA00022448"/>
    </source>
</evidence>
<keyword evidence="4" id="KW-1003">Cell membrane</keyword>
<dbReference type="InterPro" id="IPR003373">
    <property type="entry name" value="Fe2_transport_prot-B"/>
</dbReference>
<evidence type="ECO:0000256" key="8">
    <source>
        <dbReference type="ARBA" id="ARBA00022989"/>
    </source>
</evidence>
<dbReference type="PROSITE" id="PS51711">
    <property type="entry name" value="G_FEOB"/>
    <property type="match status" value="1"/>
</dbReference>
<feature type="transmembrane region" description="Helical" evidence="14">
    <location>
        <begin position="558"/>
        <end position="579"/>
    </location>
</feature>
<organism evidence="16 17">
    <name type="scientific">Youngiibacter multivorans</name>
    <dbReference type="NCBI Taxonomy" id="937251"/>
    <lineage>
        <taxon>Bacteria</taxon>
        <taxon>Bacillati</taxon>
        <taxon>Bacillota</taxon>
        <taxon>Clostridia</taxon>
        <taxon>Eubacteriales</taxon>
        <taxon>Clostridiaceae</taxon>
        <taxon>Youngiibacter</taxon>
    </lineage>
</organism>
<dbReference type="Proteomes" id="UP001519271">
    <property type="component" value="Unassembled WGS sequence"/>
</dbReference>
<comment type="subcellular location">
    <subcellularLocation>
        <location evidence="2 14">Cell membrane</location>
        <topology evidence="2 14">Multi-pass membrane protein</topology>
    </subcellularLocation>
</comment>
<reference evidence="16 17" key="1">
    <citation type="submission" date="2021-03" db="EMBL/GenBank/DDBJ databases">
        <title>Genomic Encyclopedia of Type Strains, Phase IV (KMG-IV): sequencing the most valuable type-strain genomes for metagenomic binning, comparative biology and taxonomic classification.</title>
        <authorList>
            <person name="Goeker M."/>
        </authorList>
    </citation>
    <scope>NUCLEOTIDE SEQUENCE [LARGE SCALE GENOMIC DNA]</scope>
    <source>
        <strain evidence="16 17">DSM 6139</strain>
    </source>
</reference>
<feature type="transmembrane region" description="Helical" evidence="14">
    <location>
        <begin position="434"/>
        <end position="453"/>
    </location>
</feature>
<dbReference type="Pfam" id="PF07670">
    <property type="entry name" value="Gate"/>
    <property type="match status" value="2"/>
</dbReference>
<keyword evidence="11 14" id="KW-0342">GTP-binding</keyword>
<dbReference type="PANTHER" id="PTHR43185:SF1">
    <property type="entry name" value="FE(2+) TRANSPORTER FEOB"/>
    <property type="match status" value="1"/>
</dbReference>
<evidence type="ECO:0000256" key="5">
    <source>
        <dbReference type="ARBA" id="ARBA00022496"/>
    </source>
</evidence>
<dbReference type="NCBIfam" id="TIGR00437">
    <property type="entry name" value="feoB"/>
    <property type="match status" value="1"/>
</dbReference>
<dbReference type="Pfam" id="PF07664">
    <property type="entry name" value="FeoB_C"/>
    <property type="match status" value="1"/>
</dbReference>
<keyword evidence="6 14" id="KW-0812">Transmembrane</keyword>
<keyword evidence="5 14" id="KW-0410">Iron transport</keyword>
<dbReference type="NCBIfam" id="TIGR00231">
    <property type="entry name" value="small_GTP"/>
    <property type="match status" value="1"/>
</dbReference>
<dbReference type="SUPFAM" id="SSF52540">
    <property type="entry name" value="P-loop containing nucleoside triphosphate hydrolases"/>
    <property type="match status" value="1"/>
</dbReference>
<evidence type="ECO:0000313" key="16">
    <source>
        <dbReference type="EMBL" id="MBP1918056.1"/>
    </source>
</evidence>
<keyword evidence="9 14" id="KW-0408">Iron</keyword>
<evidence type="ECO:0000256" key="12">
    <source>
        <dbReference type="ARBA" id="ARBA00023136"/>
    </source>
</evidence>
<proteinExistence type="inferred from homology"/>
<keyword evidence="3 14" id="KW-0813">Transport</keyword>
<dbReference type="EMBL" id="JAGGKC010000003">
    <property type="protein sequence ID" value="MBP1918056.1"/>
    <property type="molecule type" value="Genomic_DNA"/>
</dbReference>
<dbReference type="PANTHER" id="PTHR43185">
    <property type="entry name" value="FERROUS IRON TRANSPORT PROTEIN B"/>
    <property type="match status" value="1"/>
</dbReference>
<dbReference type="Gene3D" id="3.40.50.300">
    <property type="entry name" value="P-loop containing nucleotide triphosphate hydrolases"/>
    <property type="match status" value="1"/>
</dbReference>
<dbReference type="InterPro" id="IPR050860">
    <property type="entry name" value="FeoB_GTPase"/>
</dbReference>
<comment type="caution">
    <text evidence="16">The sequence shown here is derived from an EMBL/GenBank/DDBJ whole genome shotgun (WGS) entry which is preliminary data.</text>
</comment>
<feature type="domain" description="FeoB-type G" evidence="15">
    <location>
        <begin position="1"/>
        <end position="159"/>
    </location>
</feature>
<feature type="transmembrane region" description="Helical" evidence="14">
    <location>
        <begin position="376"/>
        <end position="396"/>
    </location>
</feature>
<keyword evidence="7" id="KW-0547">Nucleotide-binding</keyword>
<comment type="similarity">
    <text evidence="14">Belongs to the TRAFAC class TrmE-Era-EngA-EngB-Septin-like GTPase superfamily. FeoB GTPase (TC 9.A.8) family.</text>
</comment>
<evidence type="ECO:0000256" key="7">
    <source>
        <dbReference type="ARBA" id="ARBA00022741"/>
    </source>
</evidence>
<feature type="transmembrane region" description="Helical" evidence="14">
    <location>
        <begin position="310"/>
        <end position="333"/>
    </location>
</feature>
<evidence type="ECO:0000256" key="2">
    <source>
        <dbReference type="ARBA" id="ARBA00004651"/>
    </source>
</evidence>
<keyword evidence="12 14" id="KW-0472">Membrane</keyword>
<feature type="transmembrane region" description="Helical" evidence="14">
    <location>
        <begin position="465"/>
        <end position="484"/>
    </location>
</feature>